<accession>A0A3R7LJ27</accession>
<sequence length="1487" mass="162767">MRLRSLLLRQPWRSTASAYARHGEAARGRRHRRASHDTASLRDSVGMLIPEAFLRRDRVSPEVLDRSIEKKAHDLLALGADAAHEFGPYGAEFDRRDIRFQGKNGDLRQFAEMAARAASVERWSGTSLQGNPPLGDAVAFVGGKHQKRPLPSTTADTSKDTLTGGSAAMLQRVVRRHGGDLSPLAHAIAAGGVTDADTGGQHDGGDEGNRASVAGVKPKLEASSTVTEGKRRVERRQRRLERIMNREGDVHPCVHQGGCVSQGGAAMCPFVLHPATVCVAWLRHGCCEDAVRGSCPWWHGGMADTGKTEVVGNRLFCGIEDANDGDRELLCESCAWMGTILQMFLDLVVTTLEDARFDVSEGHVSAATVRGILEASLGAASSNRTGHTSSDMPLHYDPAYDFLSVDKELALSALMSEEEVGSTQGNAFHTNVEKEDSFDVMLSRELASSQQGVEALSCAAVGDAEEQLHATAERRLRRVLASFRGYVCAVDVHEGPEDRISLCTPLTQWLLQRVADDYQNQKSRGNAVEATPQSLFEEASITLLRTHLRRCGVDKGGASDSLANSHRWSGLLLLQLMSLLTRLPASREMFTAVGCMESSFLYTALLLLHIKGTPSWSADNVQTRYMSCWVFFHSLISTLALGLVRESIHQFTLARSALVGVVRQLARGVEDHFSMPLLRASGWSAWTDEQMFASQRMQAYTAVEYARFHLPATAHCFLTSVLNTLMLHVLREAMQRYQLRPSPVASVLFSGSRYLGAPQESLRQERCLCGGGGGVLVRRGVQPYALEAVALLSCLHDENNAVMARRQQLMEEFMTRRADYHERAATELARCRKSYGSGHLQHNNGVHPADAEDIHVFEKLLPHASVMVSADVLSLLLPVLFLGGGAYKALRLASSAIHASRMLRHAAKQPIPYVVQGEKTIHKRVRHGGTGRKHLIRLRVPVLRRVDAEVKEQERSGVSARPVGLYMQLGERVVAEIASMGVRMGAAGAKLVRGVCEDSVRGLLVDYAEGRCLPAPDAADVHDGGTITAAFGARALRTILSIAGVGSQCSGGAATFRRGSSHAAGPVILERRIPPTALLLETVVALTPTNDREAHTLYERICSMDQRALVTDRVLLAQHYHAARRHFGRAAAVASAVWLDVVRAGLSSLSRPSTVILQHEVEQLPASVEFGLETLGAASHPLPRERRSTPRTVEELRDCLEQSHKAGAAGTTSDSRPHGGYTTYVAQCLAAHFMDAGALQRMRWAVLASTLLAVRSDTLTGKQRVWSRLLLRNTFILALQATSSQERERDLQATVRVFLLSDLFHPIVATVERADEQGLVWCSAAVRDLPRYLAAQTHLAEQLHTKQHAGEFLDGISHGLQLLPRFRAATSLHDTDATQTNAWCLLEPFLQHTELAITWLRKSFLEVPPHFLLWITAHVDVNNSQTAFSLAAWSIFLHSNHAVDAAVQSAVLQATCKKLTPAHKEKLQEWLHIAAETSNTTCTTKPT</sequence>
<dbReference type="Proteomes" id="UP000283634">
    <property type="component" value="Unassembled WGS sequence"/>
</dbReference>
<comment type="caution">
    <text evidence="2">The sequence shown here is derived from an EMBL/GenBank/DDBJ whole genome shotgun (WGS) entry which is preliminary data.</text>
</comment>
<evidence type="ECO:0000313" key="2">
    <source>
        <dbReference type="EMBL" id="RNE98233.1"/>
    </source>
</evidence>
<organism evidence="2 3">
    <name type="scientific">Trypanosoma rangeli</name>
    <dbReference type="NCBI Taxonomy" id="5698"/>
    <lineage>
        <taxon>Eukaryota</taxon>
        <taxon>Discoba</taxon>
        <taxon>Euglenozoa</taxon>
        <taxon>Kinetoplastea</taxon>
        <taxon>Metakinetoplastina</taxon>
        <taxon>Trypanosomatida</taxon>
        <taxon>Trypanosomatidae</taxon>
        <taxon>Trypanosoma</taxon>
        <taxon>Herpetosoma</taxon>
    </lineage>
</organism>
<dbReference type="OMA" id="LMEEFMT"/>
<dbReference type="RefSeq" id="XP_029234532.1">
    <property type="nucleotide sequence ID" value="XM_029385620.1"/>
</dbReference>
<dbReference type="GeneID" id="40332837"/>
<evidence type="ECO:0000256" key="1">
    <source>
        <dbReference type="SAM" id="MobiDB-lite"/>
    </source>
</evidence>
<name>A0A3R7LJ27_TRYRA</name>
<keyword evidence="3" id="KW-1185">Reference proteome</keyword>
<dbReference type="EMBL" id="MKGL01000481">
    <property type="protein sequence ID" value="RNE98233.1"/>
    <property type="molecule type" value="Genomic_DNA"/>
</dbReference>
<gene>
    <name evidence="2" type="ORF">TraAM80_08904</name>
</gene>
<reference evidence="2 3" key="1">
    <citation type="journal article" date="2018" name="BMC Genomics">
        <title>Genomic comparison of Trypanosoma conorhini and Trypanosoma rangeli to Trypanosoma cruzi strains of high and low virulence.</title>
        <authorList>
            <person name="Bradwell K.R."/>
            <person name="Koparde V.N."/>
            <person name="Matveyev A.V."/>
            <person name="Serrano M.G."/>
            <person name="Alves J.M."/>
            <person name="Parikh H."/>
            <person name="Huang B."/>
            <person name="Lee V."/>
            <person name="Espinosa-Alvarez O."/>
            <person name="Ortiz P.A."/>
            <person name="Costa-Martins A.G."/>
            <person name="Teixeira M.M."/>
            <person name="Buck G.A."/>
        </authorList>
    </citation>
    <scope>NUCLEOTIDE SEQUENCE [LARGE SCALE GENOMIC DNA]</scope>
    <source>
        <strain evidence="2 3">AM80</strain>
    </source>
</reference>
<proteinExistence type="predicted"/>
<evidence type="ECO:0000313" key="3">
    <source>
        <dbReference type="Proteomes" id="UP000283634"/>
    </source>
</evidence>
<dbReference type="OrthoDB" id="273740at2759"/>
<protein>
    <submittedName>
        <fullName evidence="2">Uncharacterized protein</fullName>
    </submittedName>
</protein>
<feature type="region of interest" description="Disordered" evidence="1">
    <location>
        <begin position="193"/>
        <end position="233"/>
    </location>
</feature>